<gene>
    <name evidence="2" type="ORF">JZO67_004190</name>
</gene>
<keyword evidence="1" id="KW-0472">Membrane</keyword>
<dbReference type="Proteomes" id="UP000664357">
    <property type="component" value="Unassembled WGS sequence"/>
</dbReference>
<evidence type="ECO:0000313" key="3">
    <source>
        <dbReference type="Proteomes" id="UP000664357"/>
    </source>
</evidence>
<dbReference type="EMBL" id="JAFREL020000004">
    <property type="protein sequence ID" value="MEO1772208.1"/>
    <property type="molecule type" value="Genomic_DNA"/>
</dbReference>
<protein>
    <submittedName>
        <fullName evidence="2">Uncharacterized protein</fullName>
    </submittedName>
</protein>
<organism evidence="2 3">
    <name type="scientific">Candidatus Enterococcus ferrettii</name>
    <dbReference type="NCBI Taxonomy" id="2815324"/>
    <lineage>
        <taxon>Bacteria</taxon>
        <taxon>Bacillati</taxon>
        <taxon>Bacillota</taxon>
        <taxon>Bacilli</taxon>
        <taxon>Lactobacillales</taxon>
        <taxon>Enterococcaceae</taxon>
        <taxon>Enterococcus</taxon>
    </lineage>
</organism>
<accession>A0ABV0EU90</accession>
<feature type="transmembrane region" description="Helical" evidence="1">
    <location>
        <begin position="54"/>
        <end position="76"/>
    </location>
</feature>
<keyword evidence="1" id="KW-1133">Transmembrane helix</keyword>
<sequence length="129" mass="15231">MRQAKCKGKHKVDVYMCELLKAECEEINQTFKEEFNKIRIPFARKPFSLKVLQISVPLLFTLNVFVLITTTINFLFSGLNGLENLCKILLLFLLLQAFNAEKEKQLIQLKFDLIREEWSERFEKKDDIT</sequence>
<comment type="caution">
    <text evidence="2">The sequence shown here is derived from an EMBL/GenBank/DDBJ whole genome shotgun (WGS) entry which is preliminary data.</text>
</comment>
<proteinExistence type="predicted"/>
<evidence type="ECO:0000313" key="2">
    <source>
        <dbReference type="EMBL" id="MEO1772208.1"/>
    </source>
</evidence>
<keyword evidence="1" id="KW-0812">Transmembrane</keyword>
<reference evidence="2 3" key="1">
    <citation type="submission" date="2024-02" db="EMBL/GenBank/DDBJ databases">
        <title>The Genome Sequence of Enterococcus sp. DIV0159.</title>
        <authorList>
            <person name="Earl A."/>
            <person name="Manson A."/>
            <person name="Gilmore M."/>
            <person name="Sanders J."/>
            <person name="Shea T."/>
            <person name="Howe W."/>
            <person name="Livny J."/>
            <person name="Cuomo C."/>
            <person name="Neafsey D."/>
            <person name="Birren B."/>
        </authorList>
    </citation>
    <scope>NUCLEOTIDE SEQUENCE [LARGE SCALE GENOMIC DNA]</scope>
    <source>
        <strain evidence="2 3">665A</strain>
    </source>
</reference>
<evidence type="ECO:0000256" key="1">
    <source>
        <dbReference type="SAM" id="Phobius"/>
    </source>
</evidence>
<name>A0ABV0EU90_9ENTE</name>
<keyword evidence="3" id="KW-1185">Reference proteome</keyword>